<dbReference type="InParanoid" id="A0A6P8Z2W6"/>
<keyword evidence="5" id="KW-1185">Reference proteome</keyword>
<proteinExistence type="predicted"/>
<evidence type="ECO:0000256" key="2">
    <source>
        <dbReference type="ARBA" id="ARBA00022679"/>
    </source>
</evidence>
<dbReference type="GO" id="GO:0005654">
    <property type="term" value="C:nucleoplasm"/>
    <property type="evidence" value="ECO:0007669"/>
    <property type="project" value="TreeGrafter"/>
</dbReference>
<keyword evidence="3" id="KW-0949">S-adenosyl-L-methionine</keyword>
<dbReference type="KEGG" id="tpal:117646866"/>
<dbReference type="GO" id="GO:0070131">
    <property type="term" value="P:positive regulation of mitochondrial translation"/>
    <property type="evidence" value="ECO:0007669"/>
    <property type="project" value="TreeGrafter"/>
</dbReference>
<dbReference type="GO" id="GO:0008168">
    <property type="term" value="F:methyltransferase activity"/>
    <property type="evidence" value="ECO:0007669"/>
    <property type="project" value="UniProtKB-KW"/>
</dbReference>
<dbReference type="RefSeq" id="XP_034244051.1">
    <property type="nucleotide sequence ID" value="XM_034388160.1"/>
</dbReference>
<dbReference type="GO" id="GO:0005739">
    <property type="term" value="C:mitochondrion"/>
    <property type="evidence" value="ECO:0007669"/>
    <property type="project" value="TreeGrafter"/>
</dbReference>
<evidence type="ECO:0000259" key="4">
    <source>
        <dbReference type="PROSITE" id="PS51675"/>
    </source>
</evidence>
<dbReference type="FunCoup" id="A0A6P8Z2W6">
    <property type="interactions" value="1303"/>
</dbReference>
<sequence length="383" mass="45475">MWPRLILRQFVQIGSSKLLNTPKGCIWPVSQQCWLSSKVDSEQWVKLNFNAEQPYTLTEQQVFEITKGDQKKELQLKELLLRLYIRHERGTELPDAVKLESFEIMLKAGSNQLTRMLKYLLRNRRSDQKLLLQKQENKLKLEEVRKERLETVTESSWLDYSVAHNCLFLKIYQRSTAAAYNINALRGLQFGQKIIFDCSMESYMWEKELKNTGTQILLCYDFGRRQRRPFSLHLCNLDFNGRLVHYLRTQRPDFFDLPISLHEDSYLNLFDRRKLIFIDQRASKRYVYDPEDIYILRALVDRPRTAPGVDKKAAKEKIRYASLPIDKVIQWKPKAHKHLCLDQYHNILLDVKVSGNWSKAVEAHMPKSRYESIRSSTRNRQEE</sequence>
<dbReference type="AlphaFoldDB" id="A0A6P8Z2W6"/>
<dbReference type="InterPro" id="IPR007356">
    <property type="entry name" value="tRNA_m1G_MeTrfase_euk"/>
</dbReference>
<protein>
    <submittedName>
        <fullName evidence="6">Mitochondrial ribonuclease P protein 1 homolog</fullName>
    </submittedName>
</protein>
<dbReference type="GO" id="GO:0000049">
    <property type="term" value="F:tRNA binding"/>
    <property type="evidence" value="ECO:0007669"/>
    <property type="project" value="TreeGrafter"/>
</dbReference>
<dbReference type="PANTHER" id="PTHR13563:SF5">
    <property type="entry name" value="TRNA METHYLTRANSFERASE 10 HOMOLOG C"/>
    <property type="match status" value="1"/>
</dbReference>
<keyword evidence="1" id="KW-0489">Methyltransferase</keyword>
<organism evidence="6">
    <name type="scientific">Thrips palmi</name>
    <name type="common">Melon thrips</name>
    <dbReference type="NCBI Taxonomy" id="161013"/>
    <lineage>
        <taxon>Eukaryota</taxon>
        <taxon>Metazoa</taxon>
        <taxon>Ecdysozoa</taxon>
        <taxon>Arthropoda</taxon>
        <taxon>Hexapoda</taxon>
        <taxon>Insecta</taxon>
        <taxon>Pterygota</taxon>
        <taxon>Neoptera</taxon>
        <taxon>Paraneoptera</taxon>
        <taxon>Thysanoptera</taxon>
        <taxon>Terebrantia</taxon>
        <taxon>Thripoidea</taxon>
        <taxon>Thripidae</taxon>
        <taxon>Thrips</taxon>
    </lineage>
</organism>
<reference evidence="6" key="1">
    <citation type="submission" date="2025-08" db="UniProtKB">
        <authorList>
            <consortium name="RefSeq"/>
        </authorList>
    </citation>
    <scope>IDENTIFICATION</scope>
    <source>
        <tissue evidence="6">Total insect</tissue>
    </source>
</reference>
<evidence type="ECO:0000313" key="6">
    <source>
        <dbReference type="RefSeq" id="XP_034244051.1"/>
    </source>
</evidence>
<dbReference type="GO" id="GO:0032259">
    <property type="term" value="P:methylation"/>
    <property type="evidence" value="ECO:0007669"/>
    <property type="project" value="UniProtKB-KW"/>
</dbReference>
<evidence type="ECO:0000313" key="5">
    <source>
        <dbReference type="Proteomes" id="UP000515158"/>
    </source>
</evidence>
<accession>A0A6P8Z2W6</accession>
<dbReference type="PANTHER" id="PTHR13563">
    <property type="entry name" value="TRNA (GUANINE-9-) METHYLTRANSFERASE"/>
    <property type="match status" value="1"/>
</dbReference>
<dbReference type="GO" id="GO:0097745">
    <property type="term" value="P:mitochondrial tRNA 5'-end processing"/>
    <property type="evidence" value="ECO:0007669"/>
    <property type="project" value="TreeGrafter"/>
</dbReference>
<evidence type="ECO:0000256" key="3">
    <source>
        <dbReference type="ARBA" id="ARBA00022691"/>
    </source>
</evidence>
<dbReference type="PROSITE" id="PS51675">
    <property type="entry name" value="SAM_MT_TRM10"/>
    <property type="match status" value="1"/>
</dbReference>
<dbReference type="InterPro" id="IPR038459">
    <property type="entry name" value="MT_TRM10-typ_sf"/>
</dbReference>
<evidence type="ECO:0000256" key="1">
    <source>
        <dbReference type="ARBA" id="ARBA00022603"/>
    </source>
</evidence>
<gene>
    <name evidence="6" type="primary">LOC117646866</name>
</gene>
<dbReference type="OrthoDB" id="9976048at2759"/>
<dbReference type="InterPro" id="IPR028564">
    <property type="entry name" value="MT_TRM10-typ"/>
</dbReference>
<dbReference type="Gene3D" id="3.40.1280.30">
    <property type="match status" value="1"/>
</dbReference>
<feature type="domain" description="SAM-dependent MTase TRM10-type" evidence="4">
    <location>
        <begin position="180"/>
        <end position="372"/>
    </location>
</feature>
<keyword evidence="2" id="KW-0808">Transferase</keyword>
<dbReference type="Proteomes" id="UP000515158">
    <property type="component" value="Unplaced"/>
</dbReference>
<dbReference type="GeneID" id="117646866"/>
<name>A0A6P8Z2W6_THRPL</name>